<dbReference type="AlphaFoldDB" id="A0A9W7BC06"/>
<evidence type="ECO:0000313" key="3">
    <source>
        <dbReference type="Proteomes" id="UP001165085"/>
    </source>
</evidence>
<keyword evidence="3" id="KW-1185">Reference proteome</keyword>
<dbReference type="Proteomes" id="UP001165085">
    <property type="component" value="Unassembled WGS sequence"/>
</dbReference>
<proteinExistence type="predicted"/>
<keyword evidence="1" id="KW-0175">Coiled coil</keyword>
<sequence>MPTTTLSADALEIAREQITKEIREDLRTGSGNWYNVFSSSSAEPSVLEQMAALRTDDNKLLGNLTAKASATLDEGEVKLERMFAEHLVQVQEMCLSVNRGGISDTDIKLLGPRLKAVSDSFMKNTQEMDLKVKNIEKTFVDKTGDMRRLFENEQRKERISFEEKIHALTEQVQEERLKGEQKLKSQKEESEKALMELQEKVDKQSRINTERMKQKEQEFEIKQNTILNALKNSAAKEEEKARATLLDMQARTARDQIARMREVSDMEHQAELAATNKFNSMVNSLKSEWAQNEEHRVRTIEERARVDVQVEIATLKAELATTKKMANDTQTKWMDVVTKQNYEHHDALELFAEKCRKTYDDKLAAMTERIAQQFGMYERQLLESDKDLTEQAMNFENKLYQMKLATNEWKEDYRRQIDTTHLEAVAALENKYTGEIDKLLQQVGGLQDLFNQTGAVTADSSRSRMDGMLSNFIKLKKALELNSNEQIALLMKLLQSSDFSPKLLQTYTKLETKLRDQLPVKKMATRREFVKYRLNVITRFGETGTTVDSATTRSELIEELKGLTPSIKKAIREYEEKWETQFLFEGKCYMDVVEEDENRDIKEINV</sequence>
<evidence type="ECO:0000313" key="2">
    <source>
        <dbReference type="EMBL" id="GMH84922.1"/>
    </source>
</evidence>
<organism evidence="2 3">
    <name type="scientific">Triparma strigata</name>
    <dbReference type="NCBI Taxonomy" id="1606541"/>
    <lineage>
        <taxon>Eukaryota</taxon>
        <taxon>Sar</taxon>
        <taxon>Stramenopiles</taxon>
        <taxon>Ochrophyta</taxon>
        <taxon>Bolidophyceae</taxon>
        <taxon>Parmales</taxon>
        <taxon>Triparmaceae</taxon>
        <taxon>Triparma</taxon>
    </lineage>
</organism>
<name>A0A9W7BC06_9STRA</name>
<evidence type="ECO:0000256" key="1">
    <source>
        <dbReference type="SAM" id="Coils"/>
    </source>
</evidence>
<protein>
    <submittedName>
        <fullName evidence="2">Uncharacterized protein</fullName>
    </submittedName>
</protein>
<accession>A0A9W7BC06</accession>
<reference evidence="3" key="1">
    <citation type="journal article" date="2023" name="Commun. Biol.">
        <title>Genome analysis of Parmales, the sister group of diatoms, reveals the evolutionary specialization of diatoms from phago-mixotrophs to photoautotrophs.</title>
        <authorList>
            <person name="Ban H."/>
            <person name="Sato S."/>
            <person name="Yoshikawa S."/>
            <person name="Yamada K."/>
            <person name="Nakamura Y."/>
            <person name="Ichinomiya M."/>
            <person name="Sato N."/>
            <person name="Blanc-Mathieu R."/>
            <person name="Endo H."/>
            <person name="Kuwata A."/>
            <person name="Ogata H."/>
        </authorList>
    </citation>
    <scope>NUCLEOTIDE SEQUENCE [LARGE SCALE GENOMIC DNA]</scope>
    <source>
        <strain evidence="3">NIES 3701</strain>
    </source>
</reference>
<dbReference type="EMBL" id="BRXY01000298">
    <property type="protein sequence ID" value="GMH84922.1"/>
    <property type="molecule type" value="Genomic_DNA"/>
</dbReference>
<dbReference type="OrthoDB" id="192725at2759"/>
<comment type="caution">
    <text evidence="2">The sequence shown here is derived from an EMBL/GenBank/DDBJ whole genome shotgun (WGS) entry which is preliminary data.</text>
</comment>
<feature type="coiled-coil region" evidence="1">
    <location>
        <begin position="169"/>
        <end position="207"/>
    </location>
</feature>
<gene>
    <name evidence="2" type="ORF">TrST_g12803</name>
</gene>